<evidence type="ECO:0000313" key="2">
    <source>
        <dbReference type="EMBL" id="EJD39777.1"/>
    </source>
</evidence>
<dbReference type="Proteomes" id="UP000006514">
    <property type="component" value="Unassembled WGS sequence"/>
</dbReference>
<reference evidence="3" key="1">
    <citation type="journal article" date="2012" name="Science">
        <title>The Paleozoic origin of enzymatic lignin decomposition reconstructed from 31 fungal genomes.</title>
        <authorList>
            <person name="Floudas D."/>
            <person name="Binder M."/>
            <person name="Riley R."/>
            <person name="Barry K."/>
            <person name="Blanchette R.A."/>
            <person name="Henrissat B."/>
            <person name="Martinez A.T."/>
            <person name="Otillar R."/>
            <person name="Spatafora J.W."/>
            <person name="Yadav J.S."/>
            <person name="Aerts A."/>
            <person name="Benoit I."/>
            <person name="Boyd A."/>
            <person name="Carlson A."/>
            <person name="Copeland A."/>
            <person name="Coutinho P.M."/>
            <person name="de Vries R.P."/>
            <person name="Ferreira P."/>
            <person name="Findley K."/>
            <person name="Foster B."/>
            <person name="Gaskell J."/>
            <person name="Glotzer D."/>
            <person name="Gorecki P."/>
            <person name="Heitman J."/>
            <person name="Hesse C."/>
            <person name="Hori C."/>
            <person name="Igarashi K."/>
            <person name="Jurgens J.A."/>
            <person name="Kallen N."/>
            <person name="Kersten P."/>
            <person name="Kohler A."/>
            <person name="Kuees U."/>
            <person name="Kumar T.K.A."/>
            <person name="Kuo A."/>
            <person name="LaButti K."/>
            <person name="Larrondo L.F."/>
            <person name="Lindquist E."/>
            <person name="Ling A."/>
            <person name="Lombard V."/>
            <person name="Lucas S."/>
            <person name="Lundell T."/>
            <person name="Martin R."/>
            <person name="McLaughlin D.J."/>
            <person name="Morgenstern I."/>
            <person name="Morin E."/>
            <person name="Murat C."/>
            <person name="Nagy L.G."/>
            <person name="Nolan M."/>
            <person name="Ohm R.A."/>
            <person name="Patyshakuliyeva A."/>
            <person name="Rokas A."/>
            <person name="Ruiz-Duenas F.J."/>
            <person name="Sabat G."/>
            <person name="Salamov A."/>
            <person name="Samejima M."/>
            <person name="Schmutz J."/>
            <person name="Slot J.C."/>
            <person name="St John F."/>
            <person name="Stenlid J."/>
            <person name="Sun H."/>
            <person name="Sun S."/>
            <person name="Syed K."/>
            <person name="Tsang A."/>
            <person name="Wiebenga A."/>
            <person name="Young D."/>
            <person name="Pisabarro A."/>
            <person name="Eastwood D.C."/>
            <person name="Martin F."/>
            <person name="Cullen D."/>
            <person name="Grigoriev I.V."/>
            <person name="Hibbett D.S."/>
        </authorList>
    </citation>
    <scope>NUCLEOTIDE SEQUENCE [LARGE SCALE GENOMIC DNA]</scope>
    <source>
        <strain evidence="3">TFB10046</strain>
    </source>
</reference>
<evidence type="ECO:0000256" key="1">
    <source>
        <dbReference type="SAM" id="SignalP"/>
    </source>
</evidence>
<keyword evidence="1" id="KW-0732">Signal</keyword>
<dbReference type="AlphaFoldDB" id="J0WXR7"/>
<gene>
    <name evidence="2" type="ORF">AURDEDRAFT_116061</name>
</gene>
<dbReference type="InParanoid" id="J0WXR7"/>
<evidence type="ECO:0000313" key="3">
    <source>
        <dbReference type="Proteomes" id="UP000006514"/>
    </source>
</evidence>
<dbReference type="EMBL" id="JH687810">
    <property type="protein sequence ID" value="EJD39777.1"/>
    <property type="molecule type" value="Genomic_DNA"/>
</dbReference>
<sequence>MGISLLALQTLLPVFRALPKLEDLAISVYAVHTEALGAATPRIPWHQLTHLSSLAPCPGLKTIRLVVSGGPIECHFPPTAEDARDLLAALSPLRNTVMPDIMIEGFSREDMRDVNILYPEGFTLAFLYA</sequence>
<protein>
    <submittedName>
        <fullName evidence="2">Uncharacterized protein</fullName>
    </submittedName>
</protein>
<accession>J0WXR7</accession>
<keyword evidence="3" id="KW-1185">Reference proteome</keyword>
<feature type="signal peptide" evidence="1">
    <location>
        <begin position="1"/>
        <end position="17"/>
    </location>
</feature>
<proteinExistence type="predicted"/>
<organism evidence="2 3">
    <name type="scientific">Auricularia subglabra (strain TFB-10046 / SS5)</name>
    <name type="common">White-rot fungus</name>
    <name type="synonym">Auricularia delicata (strain TFB10046)</name>
    <dbReference type="NCBI Taxonomy" id="717982"/>
    <lineage>
        <taxon>Eukaryota</taxon>
        <taxon>Fungi</taxon>
        <taxon>Dikarya</taxon>
        <taxon>Basidiomycota</taxon>
        <taxon>Agaricomycotina</taxon>
        <taxon>Agaricomycetes</taxon>
        <taxon>Auriculariales</taxon>
        <taxon>Auriculariaceae</taxon>
        <taxon>Auricularia</taxon>
    </lineage>
</organism>
<dbReference type="KEGG" id="adl:AURDEDRAFT_116061"/>
<feature type="chain" id="PRO_5003741467" evidence="1">
    <location>
        <begin position="18"/>
        <end position="129"/>
    </location>
</feature>
<name>J0WXR7_AURST</name>